<sequence>MRNIPKHQRQIMNINCW</sequence>
<name>A0A2P2PJM5_RHIMU</name>
<reference evidence="1" key="1">
    <citation type="submission" date="2018-02" db="EMBL/GenBank/DDBJ databases">
        <title>Rhizophora mucronata_Transcriptome.</title>
        <authorList>
            <person name="Meera S.P."/>
            <person name="Sreeshan A."/>
            <person name="Augustine A."/>
        </authorList>
    </citation>
    <scope>NUCLEOTIDE SEQUENCE</scope>
    <source>
        <tissue evidence="1">Leaf</tissue>
    </source>
</reference>
<dbReference type="AlphaFoldDB" id="A0A2P2PJM5"/>
<dbReference type="EMBL" id="GGEC01074460">
    <property type="protein sequence ID" value="MBX54944.1"/>
    <property type="molecule type" value="Transcribed_RNA"/>
</dbReference>
<protein>
    <submittedName>
        <fullName evidence="1">Uncharacterized protein</fullName>
    </submittedName>
</protein>
<evidence type="ECO:0000313" key="1">
    <source>
        <dbReference type="EMBL" id="MBX54944.1"/>
    </source>
</evidence>
<accession>A0A2P2PJM5</accession>
<organism evidence="1">
    <name type="scientific">Rhizophora mucronata</name>
    <name type="common">Asiatic mangrove</name>
    <dbReference type="NCBI Taxonomy" id="61149"/>
    <lineage>
        <taxon>Eukaryota</taxon>
        <taxon>Viridiplantae</taxon>
        <taxon>Streptophyta</taxon>
        <taxon>Embryophyta</taxon>
        <taxon>Tracheophyta</taxon>
        <taxon>Spermatophyta</taxon>
        <taxon>Magnoliopsida</taxon>
        <taxon>eudicotyledons</taxon>
        <taxon>Gunneridae</taxon>
        <taxon>Pentapetalae</taxon>
        <taxon>rosids</taxon>
        <taxon>fabids</taxon>
        <taxon>Malpighiales</taxon>
        <taxon>Rhizophoraceae</taxon>
        <taxon>Rhizophora</taxon>
    </lineage>
</organism>
<proteinExistence type="predicted"/>